<dbReference type="Proteomes" id="UP000192917">
    <property type="component" value="Unassembled WGS sequence"/>
</dbReference>
<dbReference type="InterPro" id="IPR027266">
    <property type="entry name" value="TrmE/GcvT-like"/>
</dbReference>
<dbReference type="InterPro" id="IPR007375">
    <property type="entry name" value="SoxG"/>
</dbReference>
<dbReference type="Gene3D" id="3.30.70.1520">
    <property type="entry name" value="Heterotetrameric sarcosine oxidase"/>
    <property type="match status" value="1"/>
</dbReference>
<proteinExistence type="predicted"/>
<gene>
    <name evidence="1" type="ORF">SAMN05428998_106132</name>
</gene>
<name>A0A1Y6BM02_9PROT</name>
<evidence type="ECO:0000313" key="2">
    <source>
        <dbReference type="Proteomes" id="UP000192917"/>
    </source>
</evidence>
<dbReference type="EMBL" id="FWZX01000006">
    <property type="protein sequence ID" value="SMF18000.1"/>
    <property type="molecule type" value="Genomic_DNA"/>
</dbReference>
<organism evidence="1 2">
    <name type="scientific">Tistlia consotensis USBA 355</name>
    <dbReference type="NCBI Taxonomy" id="560819"/>
    <lineage>
        <taxon>Bacteria</taxon>
        <taxon>Pseudomonadati</taxon>
        <taxon>Pseudomonadota</taxon>
        <taxon>Alphaproteobacteria</taxon>
        <taxon>Rhodospirillales</taxon>
        <taxon>Rhodovibrionaceae</taxon>
        <taxon>Tistlia</taxon>
    </lineage>
</organism>
<reference evidence="1 2" key="1">
    <citation type="submission" date="2017-04" db="EMBL/GenBank/DDBJ databases">
        <authorList>
            <person name="Afonso C.L."/>
            <person name="Miller P.J."/>
            <person name="Scott M.A."/>
            <person name="Spackman E."/>
            <person name="Goraichik I."/>
            <person name="Dimitrov K.M."/>
            <person name="Suarez D.L."/>
            <person name="Swayne D.E."/>
        </authorList>
    </citation>
    <scope>NUCLEOTIDE SEQUENCE [LARGE SCALE GENOMIC DNA]</scope>
    <source>
        <strain evidence="1 2">USBA 355</strain>
    </source>
</reference>
<dbReference type="AlphaFoldDB" id="A0A1Y6BM02"/>
<keyword evidence="2" id="KW-1185">Reference proteome</keyword>
<dbReference type="Gene3D" id="3.30.1360.120">
    <property type="entry name" value="Probable tRNA modification gtpase trme, domain 1"/>
    <property type="match status" value="1"/>
</dbReference>
<sequence>MPEILEHHSALAHLGLAARAVATRDAGQGVGLAEAPYRAAVNLRGRLDDAGFAAGAEQALGCALPAEVGAVATAGELSALALGPGEWLVVGGSDGPALRARLLAALEGVFASVVEVGQQYATIRIAGPKAAETLQKGCPLDFDAAAFPAGRCAQSLLSKIDVLVWKRSEEPAFEVTVRRSFADYAWRWLHDAAREYGVAILAG</sequence>
<dbReference type="Pfam" id="PF04268">
    <property type="entry name" value="SoxG"/>
    <property type="match status" value="1"/>
</dbReference>
<accession>A0A1Y6BM02</accession>
<dbReference type="STRING" id="560819.SAMN05428998_106132"/>
<dbReference type="RefSeq" id="WP_085122616.1">
    <property type="nucleotide sequence ID" value="NZ_FWZX01000006.1"/>
</dbReference>
<dbReference type="SUPFAM" id="SSF103025">
    <property type="entry name" value="Folate-binding domain"/>
    <property type="match status" value="1"/>
</dbReference>
<protein>
    <submittedName>
        <fullName evidence="1">Sarcosine oxidase subunit gamma</fullName>
    </submittedName>
</protein>
<evidence type="ECO:0000313" key="1">
    <source>
        <dbReference type="EMBL" id="SMF18000.1"/>
    </source>
</evidence>